<dbReference type="AlphaFoldDB" id="A0A0D3JZG5"/>
<organism evidence="2 3">
    <name type="scientific">Emiliania huxleyi (strain CCMP1516)</name>
    <dbReference type="NCBI Taxonomy" id="280463"/>
    <lineage>
        <taxon>Eukaryota</taxon>
        <taxon>Haptista</taxon>
        <taxon>Haptophyta</taxon>
        <taxon>Prymnesiophyceae</taxon>
        <taxon>Isochrysidales</taxon>
        <taxon>Noelaerhabdaceae</taxon>
        <taxon>Emiliania</taxon>
    </lineage>
</organism>
<reference evidence="3" key="1">
    <citation type="journal article" date="2013" name="Nature">
        <title>Pan genome of the phytoplankton Emiliania underpins its global distribution.</title>
        <authorList>
            <person name="Read B.A."/>
            <person name="Kegel J."/>
            <person name="Klute M.J."/>
            <person name="Kuo A."/>
            <person name="Lefebvre S.C."/>
            <person name="Maumus F."/>
            <person name="Mayer C."/>
            <person name="Miller J."/>
            <person name="Monier A."/>
            <person name="Salamov A."/>
            <person name="Young J."/>
            <person name="Aguilar M."/>
            <person name="Claverie J.M."/>
            <person name="Frickenhaus S."/>
            <person name="Gonzalez K."/>
            <person name="Herman E.K."/>
            <person name="Lin Y.C."/>
            <person name="Napier J."/>
            <person name="Ogata H."/>
            <person name="Sarno A.F."/>
            <person name="Shmutz J."/>
            <person name="Schroeder D."/>
            <person name="de Vargas C."/>
            <person name="Verret F."/>
            <person name="von Dassow P."/>
            <person name="Valentin K."/>
            <person name="Van de Peer Y."/>
            <person name="Wheeler G."/>
            <person name="Dacks J.B."/>
            <person name="Delwiche C.F."/>
            <person name="Dyhrman S.T."/>
            <person name="Glockner G."/>
            <person name="John U."/>
            <person name="Richards T."/>
            <person name="Worden A.Z."/>
            <person name="Zhang X."/>
            <person name="Grigoriev I.V."/>
            <person name="Allen A.E."/>
            <person name="Bidle K."/>
            <person name="Borodovsky M."/>
            <person name="Bowler C."/>
            <person name="Brownlee C."/>
            <person name="Cock J.M."/>
            <person name="Elias M."/>
            <person name="Gladyshev V.N."/>
            <person name="Groth M."/>
            <person name="Guda C."/>
            <person name="Hadaegh A."/>
            <person name="Iglesias-Rodriguez M.D."/>
            <person name="Jenkins J."/>
            <person name="Jones B.M."/>
            <person name="Lawson T."/>
            <person name="Leese F."/>
            <person name="Lindquist E."/>
            <person name="Lobanov A."/>
            <person name="Lomsadze A."/>
            <person name="Malik S.B."/>
            <person name="Marsh M.E."/>
            <person name="Mackinder L."/>
            <person name="Mock T."/>
            <person name="Mueller-Roeber B."/>
            <person name="Pagarete A."/>
            <person name="Parker M."/>
            <person name="Probert I."/>
            <person name="Quesneville H."/>
            <person name="Raines C."/>
            <person name="Rensing S.A."/>
            <person name="Riano-Pachon D.M."/>
            <person name="Richier S."/>
            <person name="Rokitta S."/>
            <person name="Shiraiwa Y."/>
            <person name="Soanes D.M."/>
            <person name="van der Giezen M."/>
            <person name="Wahlund T.M."/>
            <person name="Williams B."/>
            <person name="Wilson W."/>
            <person name="Wolfe G."/>
            <person name="Wurch L.L."/>
        </authorList>
    </citation>
    <scope>NUCLEOTIDE SEQUENCE</scope>
</reference>
<keyword evidence="1" id="KW-0472">Membrane</keyword>
<evidence type="ECO:0000256" key="1">
    <source>
        <dbReference type="SAM" id="Phobius"/>
    </source>
</evidence>
<accession>A0A0D3JZG5</accession>
<keyword evidence="1" id="KW-1133">Transmembrane helix</keyword>
<evidence type="ECO:0000313" key="2">
    <source>
        <dbReference type="EnsemblProtists" id="EOD28900"/>
    </source>
</evidence>
<dbReference type="Proteomes" id="UP000013827">
    <property type="component" value="Unassembled WGS sequence"/>
</dbReference>
<sequence length="427" mass="46898">MGPGLIVSPWIALGLRSSDAAVGVPPALLAWRRLPYLIPMVLFVDLPILILFAATTLIEILFLRNPLILANDRARWSNTKGGARYRDGARYREHASVWAALEGDGDKVRPGDVRLISLNWLMALAERGGVLPRRQDLPEEAFLSSAQLRRIEQGARRGFDLAGLKEALERVNKLPAGFDRSRTYDTRGWTTFERCSAELSSLRWALPMVFGWCDVGDKGAMALAAALPAAGKECRVTAIMNRIGLAGQAALLDALEAKHGRQLEGHLIAIAQFNLLPWSYPLHRAMGRGWRHTKLIDPMRRRQGDSAAFYKRYARGDPHGEDEARKSTGRQTAHSACLRLRLYARGTMAALAHALAAWRGLLHHQDASATQAHAQRDTSTNRNASTGAIEKGDLVQSVYSWALDLAAFESEELLASARGSGGGDEMV</sequence>
<feature type="transmembrane region" description="Helical" evidence="1">
    <location>
        <begin position="36"/>
        <end position="63"/>
    </location>
</feature>
<reference evidence="2" key="2">
    <citation type="submission" date="2024-10" db="UniProtKB">
        <authorList>
            <consortium name="EnsemblProtists"/>
        </authorList>
    </citation>
    <scope>IDENTIFICATION</scope>
</reference>
<dbReference type="RefSeq" id="XP_005781329.1">
    <property type="nucleotide sequence ID" value="XM_005781272.1"/>
</dbReference>
<dbReference type="EnsemblProtists" id="EOD28900">
    <property type="protein sequence ID" value="EOD28900"/>
    <property type="gene ID" value="EMIHUDRAFT_456895"/>
</dbReference>
<proteinExistence type="predicted"/>
<name>A0A0D3JZG5_EMIH1</name>
<dbReference type="PaxDb" id="2903-EOD28900"/>
<dbReference type="GeneID" id="17274445"/>
<protein>
    <submittedName>
        <fullName evidence="2">Uncharacterized protein</fullName>
    </submittedName>
</protein>
<dbReference type="KEGG" id="ehx:EMIHUDRAFT_456895"/>
<keyword evidence="1" id="KW-0812">Transmembrane</keyword>
<keyword evidence="3" id="KW-1185">Reference proteome</keyword>
<dbReference type="HOGENOM" id="CLU_643181_0_0_1"/>
<evidence type="ECO:0000313" key="3">
    <source>
        <dbReference type="Proteomes" id="UP000013827"/>
    </source>
</evidence>